<dbReference type="PROSITE" id="PS50097">
    <property type="entry name" value="BTB"/>
    <property type="match status" value="1"/>
</dbReference>
<dbReference type="EMBL" id="BMAW01129677">
    <property type="protein sequence ID" value="GFU31483.1"/>
    <property type="molecule type" value="Genomic_DNA"/>
</dbReference>
<dbReference type="Gene3D" id="3.30.710.10">
    <property type="entry name" value="Potassium Channel Kv1.1, Chain A"/>
    <property type="match status" value="1"/>
</dbReference>
<sequence length="493" mass="57403">MDVTYKGGALEYILHWNIDPFCYYWIKKRESIWSPTFCTKALLKTMWKLRIMPKDDYLALYLHRVNNEGPDKIKINFHVALLEAEGSLIAERKERNIIFDKSFSIGLDSVVNQDAKIVRSSLSNSSLTARCRLWQSDKVAFETSQMFAKTIIDTHQRSFVWVIENFSNIKPGVKRVLSVQEDSGEELMTGNFSLKGRHCSEGVVLNFVLTTQKIQCLVMLRWYLVDTKGSKEEWFHSEDSLHEKDEKHLFFSTSKILDNIDLYLKNDTLSLLCEYVFSSGIKFNDIVRTISEDSSPETKTVISKSFPQLNTTNKRYEKLLLDDLVEMCRNVSLSDTKVCTSTATFNAHSAILSARSRKFREKLQGDKRKKCIEVKDLDDDILPLILLYMHTAFLKDDLPWKIVLKLYRAAKNYDIPSLFKKCSDFFHMNLTLSNVWETLLLAEKFQDKDLKTATLDFFIDHEKCIPEFKQLTQVLEKKNSKLFKEIRNRTSNK</sequence>
<dbReference type="Gene3D" id="2.60.210.10">
    <property type="entry name" value="Apoptosis, Tumor Necrosis Factor Receptor Associated Protein 2, Chain A"/>
    <property type="match status" value="1"/>
</dbReference>
<feature type="domain" description="BTB" evidence="1">
    <location>
        <begin position="334"/>
        <end position="398"/>
    </location>
</feature>
<evidence type="ECO:0000259" key="1">
    <source>
        <dbReference type="PROSITE" id="PS50097"/>
    </source>
</evidence>
<comment type="caution">
    <text evidence="2">The sequence shown here is derived from an EMBL/GenBank/DDBJ whole genome shotgun (WGS) entry which is preliminary data.</text>
</comment>
<proteinExistence type="predicted"/>
<keyword evidence="3" id="KW-1185">Reference proteome</keyword>
<dbReference type="GO" id="GO:0030163">
    <property type="term" value="P:protein catabolic process"/>
    <property type="evidence" value="ECO:0007669"/>
    <property type="project" value="UniProtKB-ARBA"/>
</dbReference>
<dbReference type="OrthoDB" id="6359816at2759"/>
<dbReference type="SUPFAM" id="SSF54695">
    <property type="entry name" value="POZ domain"/>
    <property type="match status" value="1"/>
</dbReference>
<dbReference type="InterPro" id="IPR011333">
    <property type="entry name" value="SKP1/BTB/POZ_sf"/>
</dbReference>
<dbReference type="SMART" id="SM00225">
    <property type="entry name" value="BTB"/>
    <property type="match status" value="1"/>
</dbReference>
<dbReference type="PANTHER" id="PTHR24413">
    <property type="entry name" value="SPECKLE-TYPE POZ PROTEIN"/>
    <property type="match status" value="1"/>
</dbReference>
<gene>
    <name evidence="2" type="primary">rdx_10</name>
    <name evidence="2" type="ORF">NPIL_385061</name>
</gene>
<dbReference type="Proteomes" id="UP000887013">
    <property type="component" value="Unassembled WGS sequence"/>
</dbReference>
<dbReference type="CDD" id="cd14733">
    <property type="entry name" value="BACK"/>
    <property type="match status" value="1"/>
</dbReference>
<dbReference type="Pfam" id="PF00651">
    <property type="entry name" value="BTB"/>
    <property type="match status" value="1"/>
</dbReference>
<dbReference type="InterPro" id="IPR008974">
    <property type="entry name" value="TRAF-like"/>
</dbReference>
<dbReference type="Gene3D" id="1.25.40.420">
    <property type="match status" value="1"/>
</dbReference>
<dbReference type="CDD" id="cd18186">
    <property type="entry name" value="BTB_POZ_ZBTB_KLHL-like"/>
    <property type="match status" value="1"/>
</dbReference>
<dbReference type="SUPFAM" id="SSF49599">
    <property type="entry name" value="TRAF domain-like"/>
    <property type="match status" value="1"/>
</dbReference>
<name>A0A8X6QKF4_NEPPI</name>
<dbReference type="InterPro" id="IPR002083">
    <property type="entry name" value="MATH/TRAF_dom"/>
</dbReference>
<dbReference type="InterPro" id="IPR000210">
    <property type="entry name" value="BTB/POZ_dom"/>
</dbReference>
<dbReference type="AlphaFoldDB" id="A0A8X6QKF4"/>
<protein>
    <submittedName>
        <fullName evidence="2">Protein roadkill</fullName>
    </submittedName>
</protein>
<dbReference type="Pfam" id="PF00917">
    <property type="entry name" value="MATH"/>
    <property type="match status" value="1"/>
</dbReference>
<organism evidence="2 3">
    <name type="scientific">Nephila pilipes</name>
    <name type="common">Giant wood spider</name>
    <name type="synonym">Nephila maculata</name>
    <dbReference type="NCBI Taxonomy" id="299642"/>
    <lineage>
        <taxon>Eukaryota</taxon>
        <taxon>Metazoa</taxon>
        <taxon>Ecdysozoa</taxon>
        <taxon>Arthropoda</taxon>
        <taxon>Chelicerata</taxon>
        <taxon>Arachnida</taxon>
        <taxon>Araneae</taxon>
        <taxon>Araneomorphae</taxon>
        <taxon>Entelegynae</taxon>
        <taxon>Araneoidea</taxon>
        <taxon>Nephilidae</taxon>
        <taxon>Nephila</taxon>
    </lineage>
</organism>
<evidence type="ECO:0000313" key="3">
    <source>
        <dbReference type="Proteomes" id="UP000887013"/>
    </source>
</evidence>
<reference evidence="2" key="1">
    <citation type="submission" date="2020-08" db="EMBL/GenBank/DDBJ databases">
        <title>Multicomponent nature underlies the extraordinary mechanical properties of spider dragline silk.</title>
        <authorList>
            <person name="Kono N."/>
            <person name="Nakamura H."/>
            <person name="Mori M."/>
            <person name="Yoshida Y."/>
            <person name="Ohtoshi R."/>
            <person name="Malay A.D."/>
            <person name="Moran D.A.P."/>
            <person name="Tomita M."/>
            <person name="Numata K."/>
            <person name="Arakawa K."/>
        </authorList>
    </citation>
    <scope>NUCLEOTIDE SEQUENCE</scope>
</reference>
<evidence type="ECO:0000313" key="2">
    <source>
        <dbReference type="EMBL" id="GFU31483.1"/>
    </source>
</evidence>
<accession>A0A8X6QKF4</accession>